<keyword evidence="11" id="KW-0812">Transmembrane</keyword>
<protein>
    <recommendedName>
        <fullName evidence="9">Tryptophan synthase alpha chain</fullName>
        <ecNumber evidence="9">4.2.1.20</ecNumber>
    </recommendedName>
</protein>
<evidence type="ECO:0000256" key="7">
    <source>
        <dbReference type="ARBA" id="ARBA00023239"/>
    </source>
</evidence>
<dbReference type="Gene3D" id="3.20.20.70">
    <property type="entry name" value="Aldolase class I"/>
    <property type="match status" value="1"/>
</dbReference>
<dbReference type="GO" id="GO:0004834">
    <property type="term" value="F:tryptophan synthase activity"/>
    <property type="evidence" value="ECO:0007669"/>
    <property type="project" value="UniProtKB-UniRule"/>
</dbReference>
<dbReference type="OrthoDB" id="9804578at2"/>
<evidence type="ECO:0000256" key="2">
    <source>
        <dbReference type="ARBA" id="ARBA00004733"/>
    </source>
</evidence>
<proteinExistence type="inferred from homology"/>
<dbReference type="NCBIfam" id="TIGR00262">
    <property type="entry name" value="trpA"/>
    <property type="match status" value="1"/>
</dbReference>
<reference evidence="12 13" key="1">
    <citation type="submission" date="2019-02" db="EMBL/GenBank/DDBJ databases">
        <title>Genomic Encyclopedia of Type Strains, Phase IV (KMG-IV): sequencing the most valuable type-strain genomes for metagenomic binning, comparative biology and taxonomic classification.</title>
        <authorList>
            <person name="Goeker M."/>
        </authorList>
    </citation>
    <scope>NUCLEOTIDE SEQUENCE [LARGE SCALE GENOMIC DNA]</scope>
    <source>
        <strain evidence="12 13">DSM 29486</strain>
    </source>
</reference>
<evidence type="ECO:0000256" key="8">
    <source>
        <dbReference type="ARBA" id="ARBA00049047"/>
    </source>
</evidence>
<keyword evidence="7 9" id="KW-0456">Lyase</keyword>
<dbReference type="GO" id="GO:0005829">
    <property type="term" value="C:cytosol"/>
    <property type="evidence" value="ECO:0007669"/>
    <property type="project" value="TreeGrafter"/>
</dbReference>
<keyword evidence="11" id="KW-0472">Membrane</keyword>
<dbReference type="CDD" id="cd04724">
    <property type="entry name" value="Tryptophan_synthase_alpha"/>
    <property type="match status" value="1"/>
</dbReference>
<dbReference type="AlphaFoldDB" id="A0A4Q7P3Z0"/>
<keyword evidence="11" id="KW-1133">Transmembrane helix</keyword>
<keyword evidence="6 9" id="KW-0057">Aromatic amino acid biosynthesis</keyword>
<feature type="active site" description="Proton acceptor" evidence="9">
    <location>
        <position position="55"/>
    </location>
</feature>
<dbReference type="InterPro" id="IPR011060">
    <property type="entry name" value="RibuloseP-bd_barrel"/>
</dbReference>
<evidence type="ECO:0000256" key="1">
    <source>
        <dbReference type="ARBA" id="ARBA00003365"/>
    </source>
</evidence>
<evidence type="ECO:0000313" key="12">
    <source>
        <dbReference type="EMBL" id="RZS94140.1"/>
    </source>
</evidence>
<comment type="pathway">
    <text evidence="2 9">Amino-acid biosynthesis; L-tryptophan biosynthesis; L-tryptophan from chorismate: step 5/5.</text>
</comment>
<name>A0A4Q7P3Z0_9FIRM</name>
<comment type="function">
    <text evidence="1 9">The alpha subunit is responsible for the aldol cleavage of indoleglycerol phosphate to indole and glyceraldehyde 3-phosphate.</text>
</comment>
<evidence type="ECO:0000256" key="4">
    <source>
        <dbReference type="ARBA" id="ARBA00022605"/>
    </source>
</evidence>
<dbReference type="SUPFAM" id="SSF51366">
    <property type="entry name" value="Ribulose-phoshate binding barrel"/>
    <property type="match status" value="1"/>
</dbReference>
<dbReference type="PANTHER" id="PTHR43406:SF1">
    <property type="entry name" value="TRYPTOPHAN SYNTHASE ALPHA CHAIN, CHLOROPLASTIC"/>
    <property type="match status" value="1"/>
</dbReference>
<sequence>MNRISQAFSRGKAFIPYITCGDPSLEVTEQLVYAMADAGADLIELGIPFSDPTAEGSVIQAASKRALDNGTTTDNIFKMVKKVRKNLGIPLIFMTYANVVFSYGTERFIKRAAELDMDGLILPDVPFEEKEDFAGMCRKYGLDLISMIAPTSEERISMIAEEAGGFIYCVSSLGVTGVRSNITTDIGHMISLVKKSRNIPCAVGFGISTPEQAAEMSRQCDGVIVGSAIVKLCGEYGKNCVPYIAEYVKKMKEAVQGIL</sequence>
<dbReference type="Proteomes" id="UP000292927">
    <property type="component" value="Unassembled WGS sequence"/>
</dbReference>
<evidence type="ECO:0000256" key="9">
    <source>
        <dbReference type="HAMAP-Rule" id="MF_00131"/>
    </source>
</evidence>
<comment type="caution">
    <text evidence="12">The sequence shown here is derived from an EMBL/GenBank/DDBJ whole genome shotgun (WGS) entry which is preliminary data.</text>
</comment>
<dbReference type="HAMAP" id="MF_00131">
    <property type="entry name" value="Trp_synth_alpha"/>
    <property type="match status" value="1"/>
</dbReference>
<dbReference type="PANTHER" id="PTHR43406">
    <property type="entry name" value="TRYPTOPHAN SYNTHASE, ALPHA CHAIN"/>
    <property type="match status" value="1"/>
</dbReference>
<comment type="subunit">
    <text evidence="3 9">Tetramer of two alpha and two beta chains.</text>
</comment>
<dbReference type="EMBL" id="SGXF01000005">
    <property type="protein sequence ID" value="RZS94140.1"/>
    <property type="molecule type" value="Genomic_DNA"/>
</dbReference>
<evidence type="ECO:0000256" key="11">
    <source>
        <dbReference type="SAM" id="Phobius"/>
    </source>
</evidence>
<evidence type="ECO:0000313" key="13">
    <source>
        <dbReference type="Proteomes" id="UP000292927"/>
    </source>
</evidence>
<dbReference type="EC" id="4.2.1.20" evidence="9"/>
<keyword evidence="5 9" id="KW-0822">Tryptophan biosynthesis</keyword>
<evidence type="ECO:0000256" key="3">
    <source>
        <dbReference type="ARBA" id="ARBA00011270"/>
    </source>
</evidence>
<accession>A0A4Q7P3Z0</accession>
<keyword evidence="13" id="KW-1185">Reference proteome</keyword>
<dbReference type="InterPro" id="IPR013785">
    <property type="entry name" value="Aldolase_TIM"/>
</dbReference>
<feature type="active site" description="Proton acceptor" evidence="9">
    <location>
        <position position="44"/>
    </location>
</feature>
<gene>
    <name evidence="9" type="primary">trpA</name>
    <name evidence="12" type="ORF">EV209_2508</name>
</gene>
<keyword evidence="4 9" id="KW-0028">Amino-acid biosynthesis</keyword>
<evidence type="ECO:0000256" key="10">
    <source>
        <dbReference type="RuleBase" id="RU003662"/>
    </source>
</evidence>
<evidence type="ECO:0000256" key="5">
    <source>
        <dbReference type="ARBA" id="ARBA00022822"/>
    </source>
</evidence>
<feature type="transmembrane region" description="Helical" evidence="11">
    <location>
        <begin position="87"/>
        <end position="104"/>
    </location>
</feature>
<comment type="catalytic activity">
    <reaction evidence="8 9">
        <text>(1S,2R)-1-C-(indol-3-yl)glycerol 3-phosphate + L-serine = D-glyceraldehyde 3-phosphate + L-tryptophan + H2O</text>
        <dbReference type="Rhea" id="RHEA:10532"/>
        <dbReference type="ChEBI" id="CHEBI:15377"/>
        <dbReference type="ChEBI" id="CHEBI:33384"/>
        <dbReference type="ChEBI" id="CHEBI:57912"/>
        <dbReference type="ChEBI" id="CHEBI:58866"/>
        <dbReference type="ChEBI" id="CHEBI:59776"/>
        <dbReference type="EC" id="4.2.1.20"/>
    </reaction>
</comment>
<dbReference type="Pfam" id="PF00290">
    <property type="entry name" value="Trp_syntA"/>
    <property type="match status" value="1"/>
</dbReference>
<evidence type="ECO:0000256" key="6">
    <source>
        <dbReference type="ARBA" id="ARBA00023141"/>
    </source>
</evidence>
<dbReference type="FunFam" id="3.20.20.70:FF:000037">
    <property type="entry name" value="Tryptophan synthase alpha chain"/>
    <property type="match status" value="1"/>
</dbReference>
<organism evidence="12 13">
    <name type="scientific">Cuneatibacter caecimuris</name>
    <dbReference type="NCBI Taxonomy" id="1796618"/>
    <lineage>
        <taxon>Bacteria</taxon>
        <taxon>Bacillati</taxon>
        <taxon>Bacillota</taxon>
        <taxon>Clostridia</taxon>
        <taxon>Lachnospirales</taxon>
        <taxon>Lachnospiraceae</taxon>
        <taxon>Cuneatibacter</taxon>
    </lineage>
</organism>
<dbReference type="RefSeq" id="WP_130435772.1">
    <property type="nucleotide sequence ID" value="NZ_SGXF01000005.1"/>
</dbReference>
<comment type="similarity">
    <text evidence="9 10">Belongs to the TrpA family.</text>
</comment>
<dbReference type="InterPro" id="IPR002028">
    <property type="entry name" value="Trp_synthase_suA"/>
</dbReference>
<dbReference type="UniPathway" id="UPA00035">
    <property type="reaction ID" value="UER00044"/>
</dbReference>